<evidence type="ECO:0000313" key="3">
    <source>
        <dbReference type="Proteomes" id="UP001321018"/>
    </source>
</evidence>
<dbReference type="InterPro" id="IPR032466">
    <property type="entry name" value="Metal_Hydrolase"/>
</dbReference>
<dbReference type="Pfam" id="PF07969">
    <property type="entry name" value="Amidohydro_3"/>
    <property type="match status" value="1"/>
</dbReference>
<dbReference type="Gene3D" id="2.30.40.10">
    <property type="entry name" value="Urease, subunit C, domain 1"/>
    <property type="match status" value="1"/>
</dbReference>
<evidence type="ECO:0000313" key="2">
    <source>
        <dbReference type="EMBL" id="MCU4743278.1"/>
    </source>
</evidence>
<dbReference type="Gene3D" id="3.30.1490.130">
    <property type="entry name" value="D-aminoacylase. Domain 3"/>
    <property type="match status" value="1"/>
</dbReference>
<dbReference type="InterPro" id="IPR023100">
    <property type="entry name" value="D-aminoacylase_insert_dom_sf"/>
</dbReference>
<protein>
    <submittedName>
        <fullName evidence="2">D-aminoacylase</fullName>
    </submittedName>
</protein>
<dbReference type="InterPro" id="IPR050378">
    <property type="entry name" value="Metallo-dep_Hydrolases_sf"/>
</dbReference>
<dbReference type="Gene3D" id="3.20.20.140">
    <property type="entry name" value="Metal-dependent hydrolases"/>
    <property type="match status" value="1"/>
</dbReference>
<feature type="domain" description="Amidohydrolase 3" evidence="1">
    <location>
        <begin position="49"/>
        <end position="515"/>
    </location>
</feature>
<dbReference type="PANTHER" id="PTHR11647">
    <property type="entry name" value="HYDRANTOINASE/DIHYDROPYRIMIDINASE FAMILY MEMBER"/>
    <property type="match status" value="1"/>
</dbReference>
<dbReference type="EMBL" id="JAOPKA010000014">
    <property type="protein sequence ID" value="MCU4743278.1"/>
    <property type="molecule type" value="Genomic_DNA"/>
</dbReference>
<dbReference type="GO" id="GO:0016812">
    <property type="term" value="F:hydrolase activity, acting on carbon-nitrogen (but not peptide) bonds, in cyclic amides"/>
    <property type="evidence" value="ECO:0007669"/>
    <property type="project" value="TreeGrafter"/>
</dbReference>
<gene>
    <name evidence="2" type="ORF">OB960_17970</name>
</gene>
<reference evidence="2" key="1">
    <citation type="submission" date="2022-09" db="EMBL/GenBank/DDBJ databases">
        <title>Enrichment on poylsaccharides allowed isolation of novel metabolic and taxonomic groups of Haloarchaea.</title>
        <authorList>
            <person name="Sorokin D.Y."/>
            <person name="Elcheninov A.G."/>
            <person name="Khizhniak T.V."/>
            <person name="Kolganova T.V."/>
            <person name="Kublanov I.V."/>
        </authorList>
    </citation>
    <scope>NUCLEOTIDE SEQUENCE</scope>
    <source>
        <strain evidence="2">AArc-xg1-1</strain>
    </source>
</reference>
<dbReference type="PANTHER" id="PTHR11647:SF1">
    <property type="entry name" value="COLLAPSIN RESPONSE MEDIATOR PROTEIN"/>
    <property type="match status" value="1"/>
</dbReference>
<dbReference type="InterPro" id="IPR011059">
    <property type="entry name" value="Metal-dep_hydrolase_composite"/>
</dbReference>
<dbReference type="CDD" id="cd01297">
    <property type="entry name" value="D-aminoacylase"/>
    <property type="match status" value="1"/>
</dbReference>
<comment type="caution">
    <text evidence="2">The sequence shown here is derived from an EMBL/GenBank/DDBJ whole genome shotgun (WGS) entry which is preliminary data.</text>
</comment>
<dbReference type="InterPro" id="IPR013108">
    <property type="entry name" value="Amidohydro_3"/>
</dbReference>
<dbReference type="Proteomes" id="UP001321018">
    <property type="component" value="Unassembled WGS sequence"/>
</dbReference>
<organism evidence="2 3">
    <name type="scientific">Natronoglomus mannanivorans</name>
    <dbReference type="NCBI Taxonomy" id="2979990"/>
    <lineage>
        <taxon>Archaea</taxon>
        <taxon>Methanobacteriati</taxon>
        <taxon>Methanobacteriota</taxon>
        <taxon>Stenosarchaea group</taxon>
        <taxon>Halobacteria</taxon>
        <taxon>Halobacteriales</taxon>
        <taxon>Natrialbaceae</taxon>
        <taxon>Natronoglomus</taxon>
    </lineage>
</organism>
<evidence type="ECO:0000259" key="1">
    <source>
        <dbReference type="Pfam" id="PF07969"/>
    </source>
</evidence>
<dbReference type="GO" id="GO:0016811">
    <property type="term" value="F:hydrolase activity, acting on carbon-nitrogen (but not peptide) bonds, in linear amides"/>
    <property type="evidence" value="ECO:0007669"/>
    <property type="project" value="InterPro"/>
</dbReference>
<dbReference type="GO" id="GO:0005829">
    <property type="term" value="C:cytosol"/>
    <property type="evidence" value="ECO:0007669"/>
    <property type="project" value="TreeGrafter"/>
</dbReference>
<name>A0AAP2Z2G9_9EURY</name>
<dbReference type="SUPFAM" id="SSF51556">
    <property type="entry name" value="Metallo-dependent hydrolases"/>
    <property type="match status" value="1"/>
</dbReference>
<accession>A0AAP2Z2G9</accession>
<dbReference type="AlphaFoldDB" id="A0AAP2Z2G9"/>
<proteinExistence type="predicted"/>
<dbReference type="RefSeq" id="WP_338005096.1">
    <property type="nucleotide sequence ID" value="NZ_JAOPKA010000014.1"/>
</dbReference>
<dbReference type="SUPFAM" id="SSF51338">
    <property type="entry name" value="Composite domain of metallo-dependent hydrolases"/>
    <property type="match status" value="1"/>
</dbReference>
<sequence length="532" mass="58352">MTLDVLIENARIVDGTGAPWFRGAVGVIDGRIGQISRALDHGLDAETRIDADGSVVCPGFIDAHSHSDLELFSDPSLAPKTRQGITTEILGQDGFSMAPLYDPESVDDLREYLSGLAGRLEREWSWNSLAEYLDEIDSREIAPNVATLVGHGTARCAVLGMDDVEPTEAELEEMASLVREGLADGAIGFSTGLVYTPQVYSSTEEVSRLAAELEPYGRPFVAHIRSEGRWIWEALDEFVDIGAEHEIPVHISHFKLTGSGQRGKAERLLEQVEITRERGIDVTADQYPYTAGSTMLTALLPPWVQSADADVIRETLADPEQREEIRKDIEEWRIDGWQNVGGKTGWDRVEVTNLTSEAFRTESGRDIASIASDWDSTPVDVLCDVLLAEDLEASMIAHGLIESDVRTIMQSDRVAVGTDGLFGARPHPRVYGSFPRVLSRYVREENVLSLEEAIRKMTSLPARAMGLDSKGVLRPGLDADLVVFDPTIVDDRATFDDPEQYPIGIEHVFVDGRAIVRDGEDTGARPGGAIRA</sequence>